<reference evidence="2" key="1">
    <citation type="journal article" date="2019" name="Int. J. Syst. Evol. Microbiol.">
        <title>The Global Catalogue of Microorganisms (GCM) 10K type strain sequencing project: providing services to taxonomists for standard genome sequencing and annotation.</title>
        <authorList>
            <consortium name="The Broad Institute Genomics Platform"/>
            <consortium name="The Broad Institute Genome Sequencing Center for Infectious Disease"/>
            <person name="Wu L."/>
            <person name="Ma J."/>
        </authorList>
    </citation>
    <scope>NUCLEOTIDE SEQUENCE [LARGE SCALE GENOMIC DNA]</scope>
    <source>
        <strain evidence="2">KCTC 13128</strain>
    </source>
</reference>
<dbReference type="EMBL" id="JBHRSA010000031">
    <property type="protein sequence ID" value="MFC3040081.1"/>
    <property type="molecule type" value="Genomic_DNA"/>
</dbReference>
<name>A0ABV7CUP6_9BACI</name>
<accession>A0ABV7CUP6</accession>
<keyword evidence="2" id="KW-1185">Reference proteome</keyword>
<evidence type="ECO:0000313" key="2">
    <source>
        <dbReference type="Proteomes" id="UP001595279"/>
    </source>
</evidence>
<dbReference type="Proteomes" id="UP001595279">
    <property type="component" value="Unassembled WGS sequence"/>
</dbReference>
<evidence type="ECO:0000313" key="1">
    <source>
        <dbReference type="EMBL" id="MFC3040081.1"/>
    </source>
</evidence>
<protein>
    <submittedName>
        <fullName evidence="1">Cytosolic protein</fullName>
    </submittedName>
</protein>
<proteinExistence type="predicted"/>
<comment type="caution">
    <text evidence="1">The sequence shown here is derived from an EMBL/GenBank/DDBJ whole genome shotgun (WGS) entry which is preliminary data.</text>
</comment>
<organism evidence="1 2">
    <name type="scientific">Virgibacillus xinjiangensis</name>
    <dbReference type="NCBI Taxonomy" id="393090"/>
    <lineage>
        <taxon>Bacteria</taxon>
        <taxon>Bacillati</taxon>
        <taxon>Bacillota</taxon>
        <taxon>Bacilli</taxon>
        <taxon>Bacillales</taxon>
        <taxon>Bacillaceae</taxon>
        <taxon>Virgibacillus</taxon>
    </lineage>
</organism>
<sequence>MSIRNTVNKYLNNHAETNEFHWDPSLKTNYFKTTKDQGMVVLEDMFHQAREYEIHSVSKEHGEMSVHHITGKKAFIVVSVIMVRPYRTAIDFSVTTESVIPFDFGYSTRLIQELYNMIRKKLPIIIEDSSRQ</sequence>
<gene>
    <name evidence="1" type="ORF">ACFOGI_07435</name>
</gene>
<dbReference type="RefSeq" id="WP_390270776.1">
    <property type="nucleotide sequence ID" value="NZ_JBHRSA010000031.1"/>
</dbReference>